<comment type="caution">
    <text evidence="3">The sequence shown here is derived from an EMBL/GenBank/DDBJ whole genome shotgun (WGS) entry which is preliminary data.</text>
</comment>
<accession>A0AAW2HDC5</accession>
<gene>
    <name evidence="3" type="ORF">PYX00_009969</name>
</gene>
<feature type="region of interest" description="Disordered" evidence="2">
    <location>
        <begin position="12"/>
        <end position="90"/>
    </location>
</feature>
<sequence length="462" mass="51827">MGCYGFICCTRCDSEKSRPGKEQQQQSDRGKIRSRFRASPDDERNSTYDYRDKMTSKVIGSSPIGETNSKTFLSGEAEDRDRREPMSPTSAEYVKRTARLFEKVRLSNETSEPERKSAENGACYVIGNGDAAATTDVTDFGKKPSYLGVSCSNSGYRNVIKYDSKLREGLWSSTNQRESLVLSNHRLRESSPLKFDQDFHSHNGHAAHGAKPRTSCGRSENGVSRVCHRMEEFVNISTSTKTISTFRNKEEIKVADRTNGQEETWRKSSGYSSLGISPKTLKSPEKNCNSFLRSINSFESNCRKSQIESVKSSCYRRIRSENVAYSPSNSIQQRIERLYGPGALAQGFYVHSSHEKTRLKSESSEEPPSRLSESISQNVKSSIESIPDLLPAAPEVVLPIEQYSNGKEEEVNGEETASDEKNGRYFLKLLQKEIDKLEKLASFAESELENGENLPEERPAGN</sequence>
<reference evidence="3" key="1">
    <citation type="journal article" date="2024" name="Gigascience">
        <title>Chromosome-level genome of the poultry shaft louse Menopon gallinae provides insight into the host-switching and adaptive evolution of parasitic lice.</title>
        <authorList>
            <person name="Xu Y."/>
            <person name="Ma L."/>
            <person name="Liu S."/>
            <person name="Liang Y."/>
            <person name="Liu Q."/>
            <person name="He Z."/>
            <person name="Tian L."/>
            <person name="Duan Y."/>
            <person name="Cai W."/>
            <person name="Li H."/>
            <person name="Song F."/>
        </authorList>
    </citation>
    <scope>NUCLEOTIDE SEQUENCE</scope>
    <source>
        <strain evidence="3">Cailab_2023a</strain>
    </source>
</reference>
<keyword evidence="1" id="KW-0175">Coiled coil</keyword>
<proteinExistence type="predicted"/>
<evidence type="ECO:0000313" key="3">
    <source>
        <dbReference type="EMBL" id="KAL0267815.1"/>
    </source>
</evidence>
<protein>
    <submittedName>
        <fullName evidence="3">Uncharacterized protein</fullName>
    </submittedName>
</protein>
<feature type="compositionally biased region" description="Basic and acidic residues" evidence="2">
    <location>
        <begin position="38"/>
        <end position="55"/>
    </location>
</feature>
<feature type="compositionally biased region" description="Basic and acidic residues" evidence="2">
    <location>
        <begin position="12"/>
        <end position="21"/>
    </location>
</feature>
<feature type="coiled-coil region" evidence="1">
    <location>
        <begin position="427"/>
        <end position="454"/>
    </location>
</feature>
<organism evidence="3">
    <name type="scientific">Menopon gallinae</name>
    <name type="common">poultry shaft louse</name>
    <dbReference type="NCBI Taxonomy" id="328185"/>
    <lineage>
        <taxon>Eukaryota</taxon>
        <taxon>Metazoa</taxon>
        <taxon>Ecdysozoa</taxon>
        <taxon>Arthropoda</taxon>
        <taxon>Hexapoda</taxon>
        <taxon>Insecta</taxon>
        <taxon>Pterygota</taxon>
        <taxon>Neoptera</taxon>
        <taxon>Paraneoptera</taxon>
        <taxon>Psocodea</taxon>
        <taxon>Troctomorpha</taxon>
        <taxon>Phthiraptera</taxon>
        <taxon>Amblycera</taxon>
        <taxon>Menoponidae</taxon>
        <taxon>Menopon</taxon>
    </lineage>
</organism>
<name>A0AAW2HDC5_9NEOP</name>
<evidence type="ECO:0000256" key="2">
    <source>
        <dbReference type="SAM" id="MobiDB-lite"/>
    </source>
</evidence>
<feature type="region of interest" description="Disordered" evidence="2">
    <location>
        <begin position="355"/>
        <end position="378"/>
    </location>
</feature>
<dbReference type="AlphaFoldDB" id="A0AAW2HDC5"/>
<dbReference type="EMBL" id="JARGDH010000005">
    <property type="protein sequence ID" value="KAL0267815.1"/>
    <property type="molecule type" value="Genomic_DNA"/>
</dbReference>
<evidence type="ECO:0000256" key="1">
    <source>
        <dbReference type="SAM" id="Coils"/>
    </source>
</evidence>